<protein>
    <submittedName>
        <fullName evidence="3">Uncharacterized protein LOC115875239</fullName>
    </submittedName>
</protein>
<evidence type="ECO:0000313" key="3">
    <source>
        <dbReference type="RefSeq" id="XP_030746519.1"/>
    </source>
</evidence>
<keyword evidence="1" id="KW-0732">Signal</keyword>
<reference evidence="3" key="1">
    <citation type="submission" date="2025-08" db="UniProtKB">
        <authorList>
            <consortium name="RefSeq"/>
        </authorList>
    </citation>
    <scope>IDENTIFICATION</scope>
    <source>
        <tissue evidence="3">Gonads</tissue>
    </source>
</reference>
<dbReference type="RefSeq" id="XP_030746519.1">
    <property type="nucleotide sequence ID" value="XM_030890659.1"/>
</dbReference>
<evidence type="ECO:0000256" key="1">
    <source>
        <dbReference type="SAM" id="SignalP"/>
    </source>
</evidence>
<dbReference type="GeneID" id="115875239"/>
<dbReference type="KEGG" id="soy:115875239"/>
<feature type="signal peptide" evidence="1">
    <location>
        <begin position="1"/>
        <end position="21"/>
    </location>
</feature>
<keyword evidence="2" id="KW-1185">Reference proteome</keyword>
<name>A0A6J2X6I4_SITOR</name>
<feature type="chain" id="PRO_5026971909" evidence="1">
    <location>
        <begin position="22"/>
        <end position="243"/>
    </location>
</feature>
<gene>
    <name evidence="3" type="primary">LOC115875239</name>
</gene>
<accession>A0A6J2X6I4</accession>
<evidence type="ECO:0000313" key="2">
    <source>
        <dbReference type="Proteomes" id="UP000504635"/>
    </source>
</evidence>
<sequence>MFKNTLALLLFVLACQSYADSDQEKPVENIVDYIKNAYHTLLQKVEEVIEDSNSTLNSALNELRDVATDVELAVKYKINGTFAQFQEEMDKINEMAEERGIDIENCRNYELELNQLPNKILDEVLKCTTSIIDQVQVNATTALNKASQIVQDFDSIETKINECSTTAKPNDCYNKLLAKLEMDVIDGPKQIEKYIQQAVKTITESKESIQQCDTNVVKSIPEQAAEILDDFALCLLVDHTNHV</sequence>
<dbReference type="InParanoid" id="A0A6J2X6I4"/>
<dbReference type="PROSITE" id="PS51257">
    <property type="entry name" value="PROKAR_LIPOPROTEIN"/>
    <property type="match status" value="1"/>
</dbReference>
<proteinExistence type="predicted"/>
<dbReference type="Proteomes" id="UP000504635">
    <property type="component" value="Unplaced"/>
</dbReference>
<dbReference type="OrthoDB" id="6737816at2759"/>
<organism evidence="2 3">
    <name type="scientific">Sitophilus oryzae</name>
    <name type="common">Rice weevil</name>
    <name type="synonym">Curculio oryzae</name>
    <dbReference type="NCBI Taxonomy" id="7048"/>
    <lineage>
        <taxon>Eukaryota</taxon>
        <taxon>Metazoa</taxon>
        <taxon>Ecdysozoa</taxon>
        <taxon>Arthropoda</taxon>
        <taxon>Hexapoda</taxon>
        <taxon>Insecta</taxon>
        <taxon>Pterygota</taxon>
        <taxon>Neoptera</taxon>
        <taxon>Endopterygota</taxon>
        <taxon>Coleoptera</taxon>
        <taxon>Polyphaga</taxon>
        <taxon>Cucujiformia</taxon>
        <taxon>Curculionidae</taxon>
        <taxon>Dryophthorinae</taxon>
        <taxon>Sitophilus</taxon>
    </lineage>
</organism>
<dbReference type="AlphaFoldDB" id="A0A6J2X6I4"/>